<evidence type="ECO:0000256" key="1">
    <source>
        <dbReference type="ARBA" id="ARBA00004604"/>
    </source>
</evidence>
<dbReference type="InterPro" id="IPR053826">
    <property type="entry name" value="WDR75"/>
</dbReference>
<dbReference type="InterPro" id="IPR011047">
    <property type="entry name" value="Quinoprotein_ADH-like_sf"/>
</dbReference>
<keyword evidence="3" id="KW-0698">rRNA processing</keyword>
<keyword evidence="5" id="KW-0677">Repeat</keyword>
<dbReference type="InterPro" id="IPR015943">
    <property type="entry name" value="WD40/YVTN_repeat-like_dom_sf"/>
</dbReference>
<dbReference type="EMBL" id="JBICCN010000026">
    <property type="protein sequence ID" value="KAL3102176.1"/>
    <property type="molecule type" value="Genomic_DNA"/>
</dbReference>
<keyword evidence="9" id="KW-1185">Reference proteome</keyword>
<evidence type="ECO:0000256" key="4">
    <source>
        <dbReference type="ARBA" id="ARBA00022574"/>
    </source>
</evidence>
<proteinExistence type="predicted"/>
<keyword evidence="2" id="KW-0690">Ribosome biogenesis</keyword>
<evidence type="ECO:0008006" key="10">
    <source>
        <dbReference type="Google" id="ProtNLM"/>
    </source>
</evidence>
<dbReference type="Gene3D" id="2.130.10.10">
    <property type="entry name" value="YVTN repeat-like/Quinoprotein amine dehydrogenase"/>
    <property type="match status" value="1"/>
</dbReference>
<evidence type="ECO:0000313" key="9">
    <source>
        <dbReference type="Proteomes" id="UP001620645"/>
    </source>
</evidence>
<protein>
    <recommendedName>
        <fullName evidence="10">WD repeat-containing protein 75</fullName>
    </recommendedName>
</protein>
<evidence type="ECO:0000256" key="3">
    <source>
        <dbReference type="ARBA" id="ARBA00022552"/>
    </source>
</evidence>
<reference evidence="8 9" key="1">
    <citation type="submission" date="2024-10" db="EMBL/GenBank/DDBJ databases">
        <authorList>
            <person name="Kim D."/>
        </authorList>
    </citation>
    <scope>NUCLEOTIDE SEQUENCE [LARGE SCALE GENOMIC DNA]</scope>
    <source>
        <strain evidence="8">Taebaek</strain>
    </source>
</reference>
<keyword evidence="6" id="KW-0804">Transcription</keyword>
<dbReference type="AlphaFoldDB" id="A0ABD2KH06"/>
<comment type="subcellular location">
    <subcellularLocation>
        <location evidence="1">Nucleus</location>
        <location evidence="1">Nucleolus</location>
    </subcellularLocation>
</comment>
<dbReference type="PANTHER" id="PTHR44215:SF1">
    <property type="entry name" value="WD REPEAT-CONTAINING PROTEIN 75"/>
    <property type="match status" value="1"/>
</dbReference>
<accession>A0ABD2KH06</accession>
<evidence type="ECO:0000313" key="8">
    <source>
        <dbReference type="EMBL" id="KAL3102176.1"/>
    </source>
</evidence>
<keyword evidence="7" id="KW-0539">Nucleus</keyword>
<evidence type="ECO:0000256" key="7">
    <source>
        <dbReference type="ARBA" id="ARBA00023242"/>
    </source>
</evidence>
<sequence>MVNLSSGPSVDYSEDQCPGEHLHHGIFYDGNAKFCLISGTDLLSFDSENGQRLAIRRHSDRVVGVHFHQGMLLSLTDAPEVYVWEVKSEKLLSRRKIEMPRGYRIGWSYQSSDGAICLLATNCEETEERAEDSLLLKFTLNALTNEFTQRNSAVGGGDRPPIVSRCVALTGKRPKTKRHLDTGKDFYVKCQGKRLTMAKFNDISEDAKHGKKGDTEKTLSNCEHFVLNSHFHVEDQRLVEFDSVKISDDSLFATLNVGRIYCWSKFETCGFSASKSSHVTLTGHRVVAEFTAHGTMFVGTGNGLLLKYNIAAASGAGRWHKLEQLSLECPIRSMVLSADFALLVLIHSDNSVCIVRSAGLCITHKAETVKKPTVNAVGIVHDPLNSGCIFTNSKIGSLQWIDPLQWKTIGEVDISEENVPPEDTFNRPDFLWLDVSLVCLSIPRIVTCEQRRNELEKTFLKFWRRSSADPGQLQMENCVVVPRRISFVRSTLDQFWDCSALTVPMTNGQEFLVIYSNGEMEVYIQSENRGSLWHCDLKRHYQNWHQFVVKHCSTIASPSGRFATVNSLADNSRVFLWHLATLSIVKMIDTLVNPSQVEWATPSVLLIACQFGVVSFDSDANTFPWAIHHPNLSIASNHLATFAYDGHFVFVINAFNGTLKSEPLRFSERQKEVVAVGEGGNVLFVGISERGALSVLTPNSSQTIGHSAELPKQKGTAFSHLMAANGRTPKRSGEQSEERGGRTNHAVVLLEMPSIKQFIDGPAHSLPPIAQLTRQFLDACLARRSDDN</sequence>
<dbReference type="GO" id="GO:0006364">
    <property type="term" value="P:rRNA processing"/>
    <property type="evidence" value="ECO:0007669"/>
    <property type="project" value="UniProtKB-KW"/>
</dbReference>
<keyword evidence="4" id="KW-0853">WD repeat</keyword>
<dbReference type="SUPFAM" id="SSF50998">
    <property type="entry name" value="Quinoprotein alcohol dehydrogenase-like"/>
    <property type="match status" value="1"/>
</dbReference>
<evidence type="ECO:0000256" key="6">
    <source>
        <dbReference type="ARBA" id="ARBA00023163"/>
    </source>
</evidence>
<dbReference type="GO" id="GO:0005730">
    <property type="term" value="C:nucleolus"/>
    <property type="evidence" value="ECO:0007669"/>
    <property type="project" value="UniProtKB-SubCell"/>
</dbReference>
<gene>
    <name evidence="8" type="ORF">niasHS_003585</name>
</gene>
<dbReference type="Proteomes" id="UP001620645">
    <property type="component" value="Unassembled WGS sequence"/>
</dbReference>
<dbReference type="PANTHER" id="PTHR44215">
    <property type="entry name" value="WD REPEAT-CONTAINING PROTEIN 75"/>
    <property type="match status" value="1"/>
</dbReference>
<evidence type="ECO:0000256" key="2">
    <source>
        <dbReference type="ARBA" id="ARBA00022517"/>
    </source>
</evidence>
<comment type="caution">
    <text evidence="8">The sequence shown here is derived from an EMBL/GenBank/DDBJ whole genome shotgun (WGS) entry which is preliminary data.</text>
</comment>
<name>A0ABD2KH06_HETSC</name>
<organism evidence="8 9">
    <name type="scientific">Heterodera schachtii</name>
    <name type="common">Sugarbeet cyst nematode worm</name>
    <name type="synonym">Tylenchus schachtii</name>
    <dbReference type="NCBI Taxonomy" id="97005"/>
    <lineage>
        <taxon>Eukaryota</taxon>
        <taxon>Metazoa</taxon>
        <taxon>Ecdysozoa</taxon>
        <taxon>Nematoda</taxon>
        <taxon>Chromadorea</taxon>
        <taxon>Rhabditida</taxon>
        <taxon>Tylenchina</taxon>
        <taxon>Tylenchomorpha</taxon>
        <taxon>Tylenchoidea</taxon>
        <taxon>Heteroderidae</taxon>
        <taxon>Heteroderinae</taxon>
        <taxon>Heterodera</taxon>
    </lineage>
</organism>
<evidence type="ECO:0000256" key="5">
    <source>
        <dbReference type="ARBA" id="ARBA00022737"/>
    </source>
</evidence>